<evidence type="ECO:0000259" key="2">
    <source>
        <dbReference type="Pfam" id="PF01878"/>
    </source>
</evidence>
<gene>
    <name evidence="3" type="ORF">H0A36_08860</name>
</gene>
<dbReference type="Gene3D" id="3.10.590.10">
    <property type="entry name" value="ph1033 like domains"/>
    <property type="match status" value="1"/>
</dbReference>
<dbReference type="InterPro" id="IPR047197">
    <property type="entry name" value="THYN1-like_EVE"/>
</dbReference>
<organism evidence="3 4">
    <name type="scientific">Spartinivicinus marinus</name>
    <dbReference type="NCBI Taxonomy" id="2994442"/>
    <lineage>
        <taxon>Bacteria</taxon>
        <taxon>Pseudomonadati</taxon>
        <taxon>Pseudomonadota</taxon>
        <taxon>Gammaproteobacteria</taxon>
        <taxon>Oceanospirillales</taxon>
        <taxon>Zooshikellaceae</taxon>
        <taxon>Spartinivicinus</taxon>
    </lineage>
</organism>
<dbReference type="PANTHER" id="PTHR14087:SF7">
    <property type="entry name" value="THYMOCYTE NUCLEAR PROTEIN 1"/>
    <property type="match status" value="1"/>
</dbReference>
<evidence type="ECO:0000256" key="1">
    <source>
        <dbReference type="ARBA" id="ARBA00022553"/>
    </source>
</evidence>
<dbReference type="AlphaFoldDB" id="A0A853I3Q6"/>
<feature type="domain" description="EVE" evidence="2">
    <location>
        <begin position="3"/>
        <end position="152"/>
    </location>
</feature>
<dbReference type="EMBL" id="JACCKB010000010">
    <property type="protein sequence ID" value="NYZ66122.1"/>
    <property type="molecule type" value="Genomic_DNA"/>
</dbReference>
<dbReference type="FunFam" id="3.10.590.10:FF:000003">
    <property type="entry name" value="Thymocyte nuclear protein 1"/>
    <property type="match status" value="1"/>
</dbReference>
<sequence>MPNYWLMKSEPGVFSIDDLANCPNQTEHWDGVRNYQARNMMRDQMHKGDLVFFYHSSCKNTGIAGIAKVVKEAYPDHTALDPDSAYFDPKSTVDNPRWFMVDIRFVEKFTHLVSLQHLKENPLLKDLPLVQRGSRLSIMPVAEKQWNEILAMVPGR</sequence>
<dbReference type="PANTHER" id="PTHR14087">
    <property type="entry name" value="THYMOCYTE NUCLEAR PROTEIN 1"/>
    <property type="match status" value="1"/>
</dbReference>
<reference evidence="3 4" key="1">
    <citation type="submission" date="2020-07" db="EMBL/GenBank/DDBJ databases">
        <title>Endozoicomonas sp. nov., isolated from sediment.</title>
        <authorList>
            <person name="Gu T."/>
        </authorList>
    </citation>
    <scope>NUCLEOTIDE SEQUENCE [LARGE SCALE GENOMIC DNA]</scope>
    <source>
        <strain evidence="3 4">SM1973</strain>
    </source>
</reference>
<accession>A0A853I3Q6</accession>
<dbReference type="RefSeq" id="WP_180568153.1">
    <property type="nucleotide sequence ID" value="NZ_JACCKB010000010.1"/>
</dbReference>
<protein>
    <submittedName>
        <fullName evidence="3">EVE domain-containing protein</fullName>
    </submittedName>
</protein>
<proteinExistence type="predicted"/>
<name>A0A853I3Q6_9GAMM</name>
<dbReference type="InterPro" id="IPR015947">
    <property type="entry name" value="PUA-like_sf"/>
</dbReference>
<dbReference type="SUPFAM" id="SSF88697">
    <property type="entry name" value="PUA domain-like"/>
    <property type="match status" value="1"/>
</dbReference>
<keyword evidence="1" id="KW-0597">Phosphoprotein</keyword>
<dbReference type="InterPro" id="IPR052181">
    <property type="entry name" value="5hmC_binding"/>
</dbReference>
<dbReference type="Proteomes" id="UP000569732">
    <property type="component" value="Unassembled WGS sequence"/>
</dbReference>
<dbReference type="Pfam" id="PF01878">
    <property type="entry name" value="EVE"/>
    <property type="match status" value="1"/>
</dbReference>
<keyword evidence="4" id="KW-1185">Reference proteome</keyword>
<dbReference type="CDD" id="cd21133">
    <property type="entry name" value="EVE"/>
    <property type="match status" value="1"/>
</dbReference>
<dbReference type="InterPro" id="IPR002740">
    <property type="entry name" value="EVE_domain"/>
</dbReference>
<comment type="caution">
    <text evidence="3">The sequence shown here is derived from an EMBL/GenBank/DDBJ whole genome shotgun (WGS) entry which is preliminary data.</text>
</comment>
<evidence type="ECO:0000313" key="3">
    <source>
        <dbReference type="EMBL" id="NYZ66122.1"/>
    </source>
</evidence>
<evidence type="ECO:0000313" key="4">
    <source>
        <dbReference type="Proteomes" id="UP000569732"/>
    </source>
</evidence>